<dbReference type="EMBL" id="RWHZ01000053">
    <property type="protein sequence ID" value="TSE47455.1"/>
    <property type="molecule type" value="Genomic_DNA"/>
</dbReference>
<gene>
    <name evidence="1" type="ORF">EH214_03303</name>
</gene>
<reference evidence="1 2" key="1">
    <citation type="journal article" date="2019" name="Nat. Commun.">
        <title>Gram positive-like bacteriocins with broad spectrum anti-Bacteroidales activity encoded on mobile elements of the human gut microbiota.</title>
        <authorList>
            <person name="Bechon N."/>
            <person name="Coyne M.J.Jr."/>
            <person name="Laclare-Mceneany V."/>
            <person name="Chatzidaki-Livanis M."/>
            <person name="Ghigo J.-M."/>
            <person name="Comstock L.E."/>
        </authorList>
    </citation>
    <scope>NUCLEOTIDE SEQUENCE [LARGE SCALE GENOMIC DNA]</scope>
    <source>
        <strain evidence="1 2">CL01T12C17</strain>
    </source>
</reference>
<dbReference type="AlphaFoldDB" id="A0A662ZWR7"/>
<proteinExistence type="predicted"/>
<accession>A0A662ZWR7</accession>
<comment type="caution">
    <text evidence="1">The sequence shown here is derived from an EMBL/GenBank/DDBJ whole genome shotgun (WGS) entry which is preliminary data.</text>
</comment>
<protein>
    <submittedName>
        <fullName evidence="1">Uncharacterized protein</fullName>
    </submittedName>
</protein>
<sequence>MKRKKVNLSMQEIDILTKESLHSIKGGISTKNSSQNSQTFPIKDEPWVKIGVSVNF</sequence>
<evidence type="ECO:0000313" key="2">
    <source>
        <dbReference type="Proteomes" id="UP000408523"/>
    </source>
</evidence>
<evidence type="ECO:0000313" key="1">
    <source>
        <dbReference type="EMBL" id="TSE47455.1"/>
    </source>
</evidence>
<organism evidence="1 2">
    <name type="scientific">Phocaeicola vulgatus</name>
    <name type="common">Bacteroides vulgatus</name>
    <dbReference type="NCBI Taxonomy" id="821"/>
    <lineage>
        <taxon>Bacteria</taxon>
        <taxon>Pseudomonadati</taxon>
        <taxon>Bacteroidota</taxon>
        <taxon>Bacteroidia</taxon>
        <taxon>Bacteroidales</taxon>
        <taxon>Bacteroidaceae</taxon>
        <taxon>Phocaeicola</taxon>
    </lineage>
</organism>
<name>A0A662ZWR7_PHOVU</name>
<dbReference type="Proteomes" id="UP000408523">
    <property type="component" value="Unassembled WGS sequence"/>
</dbReference>
<dbReference type="RefSeq" id="WP_156343219.1">
    <property type="nucleotide sequence ID" value="NZ_CACRTA010000001.1"/>
</dbReference>